<evidence type="ECO:0000313" key="3">
    <source>
        <dbReference type="Proteomes" id="UP001162734"/>
    </source>
</evidence>
<protein>
    <submittedName>
        <fullName evidence="2">Uncharacterized protein</fullName>
    </submittedName>
</protein>
<name>A0ABM7XG65_9BACT</name>
<dbReference type="RefSeq" id="WP_248343471.1">
    <property type="nucleotide sequence ID" value="NZ_AP025592.1"/>
</dbReference>
<sequence>MRPLLLASALALLPAVARPAPAGPACHCFNDRTYDAARPSAADPYILATTRSSLLSAAYGVPKAELVRAVMMGAAAEDLWIARWAGARMGADPAALLEAKGASGSWRAALAAGGARLGRPFADRLARGAPEAELAALAVDDVLVSRAGADAKALAALRAAGAGSEEAILATVLAPKLRVPPGALLAPVRAGKATWGSTVQSAGLTPRDLDRLVRQAVH</sequence>
<feature type="signal peptide" evidence="1">
    <location>
        <begin position="1"/>
        <end position="22"/>
    </location>
</feature>
<keyword evidence="3" id="KW-1185">Reference proteome</keyword>
<evidence type="ECO:0000313" key="2">
    <source>
        <dbReference type="EMBL" id="BDG10881.1"/>
    </source>
</evidence>
<proteinExistence type="predicted"/>
<evidence type="ECO:0000256" key="1">
    <source>
        <dbReference type="SAM" id="SignalP"/>
    </source>
</evidence>
<dbReference type="EMBL" id="AP025592">
    <property type="protein sequence ID" value="BDG10881.1"/>
    <property type="molecule type" value="Genomic_DNA"/>
</dbReference>
<accession>A0ABM7XG65</accession>
<organism evidence="2 3">
    <name type="scientific">Anaeromyxobacter paludicola</name>
    <dbReference type="NCBI Taxonomy" id="2918171"/>
    <lineage>
        <taxon>Bacteria</taxon>
        <taxon>Pseudomonadati</taxon>
        <taxon>Myxococcota</taxon>
        <taxon>Myxococcia</taxon>
        <taxon>Myxococcales</taxon>
        <taxon>Cystobacterineae</taxon>
        <taxon>Anaeromyxobacteraceae</taxon>
        <taxon>Anaeromyxobacter</taxon>
    </lineage>
</organism>
<reference evidence="3" key="1">
    <citation type="journal article" date="2022" name="Int. J. Syst. Evol. Microbiol.">
        <title>Anaeromyxobacter oryzae sp. nov., Anaeromyxobacter diazotrophicus sp. nov. and Anaeromyxobacter paludicola sp. nov., isolated from paddy soils.</title>
        <authorList>
            <person name="Itoh H."/>
            <person name="Xu Z."/>
            <person name="Mise K."/>
            <person name="Masuda Y."/>
            <person name="Ushijima N."/>
            <person name="Hayakawa C."/>
            <person name="Shiratori Y."/>
            <person name="Senoo K."/>
        </authorList>
    </citation>
    <scope>NUCLEOTIDE SEQUENCE [LARGE SCALE GENOMIC DNA]</scope>
    <source>
        <strain evidence="3">Red630</strain>
    </source>
</reference>
<feature type="chain" id="PRO_5046136689" evidence="1">
    <location>
        <begin position="23"/>
        <end position="218"/>
    </location>
</feature>
<keyword evidence="1" id="KW-0732">Signal</keyword>
<dbReference type="Proteomes" id="UP001162734">
    <property type="component" value="Chromosome"/>
</dbReference>
<gene>
    <name evidence="2" type="ORF">AMPC_39940</name>
</gene>